<dbReference type="InterPro" id="IPR008704">
    <property type="entry name" value="Endonuclease_Zinc-binding_loop"/>
</dbReference>
<dbReference type="PANTHER" id="PTHR37317:SF1">
    <property type="entry name" value="ZINC-RIBBON DOMAIN-CONTAINING PROTEIN-RELATED"/>
    <property type="match status" value="1"/>
</dbReference>
<feature type="domain" description="Zinc-binding loop region of homing endonuclease" evidence="1">
    <location>
        <begin position="181"/>
        <end position="232"/>
    </location>
</feature>
<feature type="domain" description="Treble clef zinc finger" evidence="2">
    <location>
        <begin position="92"/>
        <end position="142"/>
    </location>
</feature>
<dbReference type="PANTHER" id="PTHR37317">
    <property type="entry name" value="BLR8090 PROTEIN"/>
    <property type="match status" value="1"/>
</dbReference>
<dbReference type="SUPFAM" id="SSF54060">
    <property type="entry name" value="His-Me finger endonucleases"/>
    <property type="match status" value="2"/>
</dbReference>
<accession>A0A6C0CL61</accession>
<dbReference type="Pfam" id="PF14311">
    <property type="entry name" value="DUF4379"/>
    <property type="match status" value="2"/>
</dbReference>
<evidence type="ECO:0000259" key="1">
    <source>
        <dbReference type="Pfam" id="PF05551"/>
    </source>
</evidence>
<dbReference type="GO" id="GO:0004519">
    <property type="term" value="F:endonuclease activity"/>
    <property type="evidence" value="ECO:0007669"/>
    <property type="project" value="InterPro"/>
</dbReference>
<evidence type="ECO:0000313" key="3">
    <source>
        <dbReference type="EMBL" id="QHT05033.1"/>
    </source>
</evidence>
<dbReference type="AlphaFoldDB" id="A0A6C0CL61"/>
<evidence type="ECO:0000259" key="2">
    <source>
        <dbReference type="Pfam" id="PF14311"/>
    </source>
</evidence>
<dbReference type="EMBL" id="MN739448">
    <property type="protein sequence ID" value="QHT05033.1"/>
    <property type="molecule type" value="Genomic_DNA"/>
</dbReference>
<evidence type="ECO:0008006" key="4">
    <source>
        <dbReference type="Google" id="ProtNLM"/>
    </source>
</evidence>
<protein>
    <recommendedName>
        <fullName evidence="4">Homing endonuclease</fullName>
    </recommendedName>
</protein>
<dbReference type="Gene3D" id="3.90.75.10">
    <property type="entry name" value="Homing Intron 3 (I-ppo) Encoded Endonuclease, Chain A"/>
    <property type="match status" value="2"/>
</dbReference>
<feature type="domain" description="Treble clef zinc finger" evidence="2">
    <location>
        <begin position="28"/>
        <end position="75"/>
    </location>
</feature>
<dbReference type="Pfam" id="PF05551">
    <property type="entry name" value="zf-His_Me_endon"/>
    <property type="match status" value="1"/>
</dbReference>
<sequence length="478" mass="55611">MKRYAELGSEGTPKRGSISIAEKYPEYIKEWSEENTFKPEDVPIGSNQKIKWICACGNKWETRVYRRKNGCPVCFRKQKIQSQSVSRLYPDLVKEWHEDNTLNPGIVMYMSRVNVKWKCENNHTWISRVDHRTLRKSGCPHCLDMKIKWSIDRIRETSKINELTKCWIWPKDTWTYHARFNTKKWYIHQLSLFLSTGVRTSQEKPHVAHTCGNHQCVNPDHLRLATIIENCRDKDLHGTQLVGQKHPKSKLTDIQAQEIRESKERNRVLVLKYGVTRYTIHNIRSGKSRIQNMHAKYAIRERQLKLRLTNIASITPEDYKSSFSRAEVESAESDPVPNDSSIVLVTKCTLSKFKPNRDGYTDICVKNKKIRLHILSAMIHHNNCQPIAKDLVVRHLCRNRTCFNHEHLKIGSRRENAVDALRAGSNINKLSEEQVQNVYSQKGKINATSLAKQYSISGVAVSDIWKKRTWSHVTDKLD</sequence>
<name>A0A6C0CL61_9ZZZZ</name>
<dbReference type="InterPro" id="IPR025487">
    <property type="entry name" value="DUF4379"/>
</dbReference>
<reference evidence="3" key="1">
    <citation type="journal article" date="2020" name="Nature">
        <title>Giant virus diversity and host interactions through global metagenomics.</title>
        <authorList>
            <person name="Schulz F."/>
            <person name="Roux S."/>
            <person name="Paez-Espino D."/>
            <person name="Jungbluth S."/>
            <person name="Walsh D.A."/>
            <person name="Denef V.J."/>
            <person name="McMahon K.D."/>
            <person name="Konstantinidis K.T."/>
            <person name="Eloe-Fadrosh E.A."/>
            <person name="Kyrpides N.C."/>
            <person name="Woyke T."/>
        </authorList>
    </citation>
    <scope>NUCLEOTIDE SEQUENCE</scope>
    <source>
        <strain evidence="3">GVMAG-M-3300021354-14</strain>
    </source>
</reference>
<dbReference type="InterPro" id="IPR044925">
    <property type="entry name" value="His-Me_finger_sf"/>
</dbReference>
<dbReference type="InterPro" id="IPR044930">
    <property type="entry name" value="Homing_endonuclease_His-Me"/>
</dbReference>
<organism evidence="3">
    <name type="scientific">viral metagenome</name>
    <dbReference type="NCBI Taxonomy" id="1070528"/>
    <lineage>
        <taxon>unclassified sequences</taxon>
        <taxon>metagenomes</taxon>
        <taxon>organismal metagenomes</taxon>
    </lineage>
</organism>
<proteinExistence type="predicted"/>